<gene>
    <name evidence="2" type="ORF">MONAX_5E019771</name>
</gene>
<feature type="region of interest" description="Disordered" evidence="1">
    <location>
        <begin position="1"/>
        <end position="66"/>
    </location>
</feature>
<evidence type="ECO:0000256" key="1">
    <source>
        <dbReference type="SAM" id="MobiDB-lite"/>
    </source>
</evidence>
<dbReference type="AlphaFoldDB" id="A0A5E4A7I0"/>
<dbReference type="Proteomes" id="UP000335636">
    <property type="component" value="Unassembled WGS sequence"/>
</dbReference>
<comment type="caution">
    <text evidence="2">The sequence shown here is derived from an EMBL/GenBank/DDBJ whole genome shotgun (WGS) entry which is preliminary data.</text>
</comment>
<proteinExistence type="predicted"/>
<keyword evidence="3" id="KW-1185">Reference proteome</keyword>
<protein>
    <submittedName>
        <fullName evidence="2">Uncharacterized protein</fullName>
    </submittedName>
</protein>
<accession>A0A5E4A7I0</accession>
<reference evidence="2" key="1">
    <citation type="submission" date="2019-04" db="EMBL/GenBank/DDBJ databases">
        <authorList>
            <person name="Alioto T."/>
            <person name="Alioto T."/>
        </authorList>
    </citation>
    <scope>NUCLEOTIDE SEQUENCE [LARGE SCALE GENOMIC DNA]</scope>
</reference>
<name>A0A5E4A7I0_MARMO</name>
<evidence type="ECO:0000313" key="2">
    <source>
        <dbReference type="EMBL" id="VTJ52641.1"/>
    </source>
</evidence>
<organism evidence="2 3">
    <name type="scientific">Marmota monax</name>
    <name type="common">Woodchuck</name>
    <dbReference type="NCBI Taxonomy" id="9995"/>
    <lineage>
        <taxon>Eukaryota</taxon>
        <taxon>Metazoa</taxon>
        <taxon>Chordata</taxon>
        <taxon>Craniata</taxon>
        <taxon>Vertebrata</taxon>
        <taxon>Euteleostomi</taxon>
        <taxon>Mammalia</taxon>
        <taxon>Eutheria</taxon>
        <taxon>Euarchontoglires</taxon>
        <taxon>Glires</taxon>
        <taxon>Rodentia</taxon>
        <taxon>Sciuromorpha</taxon>
        <taxon>Sciuridae</taxon>
        <taxon>Xerinae</taxon>
        <taxon>Marmotini</taxon>
        <taxon>Marmota</taxon>
    </lineage>
</organism>
<dbReference type="EMBL" id="CABDUW010000021">
    <property type="protein sequence ID" value="VTJ52641.1"/>
    <property type="molecule type" value="Genomic_DNA"/>
</dbReference>
<sequence length="66" mass="6769">MAWRTEDRGVGPGQDGRARSSGHRSGANLGAGVQLNPGAARNGGSHLASLRPLHRDVPRPPNPGPA</sequence>
<evidence type="ECO:0000313" key="3">
    <source>
        <dbReference type="Proteomes" id="UP000335636"/>
    </source>
</evidence>